<sequence>MHKAMSILGYPSFHFSSIYDNVKDCDLWLEAIDAKFNGKGNLPGKPFFDALLGHVGAVADAPCNLFAEELVACYPDAKVVLVERDIESWYQSWMALCQSAYDPSIFALGRLDPYWLGRLTALGGALTRIQAGHAQTIDQARVRSKAAYRQHYRVVRDIVPSDRLLEFKLGDGWEPLCDFLDKKLPDTPFPHENETKANAQSFVELGQRAMKNIAKNAAMLMAVLSMPVAAWLYSKR</sequence>
<dbReference type="AlphaFoldDB" id="A0AAN7WIC0"/>
<evidence type="ECO:0000256" key="1">
    <source>
        <dbReference type="SAM" id="Phobius"/>
    </source>
</evidence>
<proteinExistence type="predicted"/>
<dbReference type="Pfam" id="PF17784">
    <property type="entry name" value="Sulfotransfer_4"/>
    <property type="match status" value="1"/>
</dbReference>
<keyword evidence="1" id="KW-0812">Transmembrane</keyword>
<dbReference type="InterPro" id="IPR027417">
    <property type="entry name" value="P-loop_NTPase"/>
</dbReference>
<dbReference type="EMBL" id="JAVRQU010000002">
    <property type="protein sequence ID" value="KAK5706741.1"/>
    <property type="molecule type" value="Genomic_DNA"/>
</dbReference>
<reference evidence="2" key="1">
    <citation type="submission" date="2023-08" db="EMBL/GenBank/DDBJ databases">
        <title>Black Yeasts Isolated from many extreme environments.</title>
        <authorList>
            <person name="Coleine C."/>
            <person name="Stajich J.E."/>
            <person name="Selbmann L."/>
        </authorList>
    </citation>
    <scope>NUCLEOTIDE SEQUENCE</scope>
    <source>
        <strain evidence="2">CCFEE 5810</strain>
    </source>
</reference>
<accession>A0AAN7WIC0</accession>
<gene>
    <name evidence="2" type="ORF">LTR97_001732</name>
</gene>
<dbReference type="SUPFAM" id="SSF52540">
    <property type="entry name" value="P-loop containing nucleoside triphosphate hydrolases"/>
    <property type="match status" value="1"/>
</dbReference>
<keyword evidence="1" id="KW-0472">Membrane</keyword>
<dbReference type="Proteomes" id="UP001310594">
    <property type="component" value="Unassembled WGS sequence"/>
</dbReference>
<protein>
    <submittedName>
        <fullName evidence="2">Uncharacterized protein</fullName>
    </submittedName>
</protein>
<name>A0AAN7WIC0_9PEZI</name>
<comment type="caution">
    <text evidence="2">The sequence shown here is derived from an EMBL/GenBank/DDBJ whole genome shotgun (WGS) entry which is preliminary data.</text>
</comment>
<organism evidence="2 3">
    <name type="scientific">Elasticomyces elasticus</name>
    <dbReference type="NCBI Taxonomy" id="574655"/>
    <lineage>
        <taxon>Eukaryota</taxon>
        <taxon>Fungi</taxon>
        <taxon>Dikarya</taxon>
        <taxon>Ascomycota</taxon>
        <taxon>Pezizomycotina</taxon>
        <taxon>Dothideomycetes</taxon>
        <taxon>Dothideomycetidae</taxon>
        <taxon>Mycosphaerellales</taxon>
        <taxon>Teratosphaeriaceae</taxon>
        <taxon>Elasticomyces</taxon>
    </lineage>
</organism>
<dbReference type="Gene3D" id="3.40.50.300">
    <property type="entry name" value="P-loop containing nucleotide triphosphate hydrolases"/>
    <property type="match status" value="1"/>
</dbReference>
<evidence type="ECO:0000313" key="2">
    <source>
        <dbReference type="EMBL" id="KAK5706741.1"/>
    </source>
</evidence>
<evidence type="ECO:0000313" key="3">
    <source>
        <dbReference type="Proteomes" id="UP001310594"/>
    </source>
</evidence>
<keyword evidence="1" id="KW-1133">Transmembrane helix</keyword>
<dbReference type="InterPro" id="IPR040632">
    <property type="entry name" value="Sulfotransfer_4"/>
</dbReference>
<dbReference type="PANTHER" id="PTHR36978:SF4">
    <property type="entry name" value="P-LOOP CONTAINING NUCLEOSIDE TRIPHOSPHATE HYDROLASE PROTEIN"/>
    <property type="match status" value="1"/>
</dbReference>
<feature type="transmembrane region" description="Helical" evidence="1">
    <location>
        <begin position="217"/>
        <end position="234"/>
    </location>
</feature>
<dbReference type="PANTHER" id="PTHR36978">
    <property type="entry name" value="P-LOOP CONTAINING NUCLEOTIDE TRIPHOSPHATE HYDROLASE"/>
    <property type="match status" value="1"/>
</dbReference>